<dbReference type="PANTHER" id="PTHR45663:SF11">
    <property type="entry name" value="GEO12009P1"/>
    <property type="match status" value="1"/>
</dbReference>
<organism evidence="9 10">
    <name type="scientific">Leucobacter allii</name>
    <dbReference type="NCBI Taxonomy" id="2932247"/>
    <lineage>
        <taxon>Bacteria</taxon>
        <taxon>Bacillati</taxon>
        <taxon>Actinomycetota</taxon>
        <taxon>Actinomycetes</taxon>
        <taxon>Micrococcales</taxon>
        <taxon>Microbacteriaceae</taxon>
        <taxon>Leucobacter</taxon>
    </lineage>
</organism>
<evidence type="ECO:0000313" key="10">
    <source>
        <dbReference type="Proteomes" id="UP000831786"/>
    </source>
</evidence>
<evidence type="ECO:0000256" key="1">
    <source>
        <dbReference type="ARBA" id="ARBA00008987"/>
    </source>
</evidence>
<evidence type="ECO:0000256" key="3">
    <source>
        <dbReference type="ARBA" id="ARBA00022982"/>
    </source>
</evidence>
<sequence length="111" mass="12246">MTLVTDVTDATFAEAVLQAEKPVIVDFWAEWCGPCRRLSPVLEQLAVEYADRVDVVKVNVDENREVAGRYRIISIPAVLVFAGGEVAATVRGAQPKPVLEREFARFLGAEE</sequence>
<dbReference type="EMBL" id="CP095045">
    <property type="protein sequence ID" value="UOQ57363.1"/>
    <property type="molecule type" value="Genomic_DNA"/>
</dbReference>
<dbReference type="PROSITE" id="PS51352">
    <property type="entry name" value="THIOREDOXIN_2"/>
    <property type="match status" value="1"/>
</dbReference>
<name>A0ABY4FM59_9MICO</name>
<dbReference type="InterPro" id="IPR013766">
    <property type="entry name" value="Thioredoxin_domain"/>
</dbReference>
<comment type="similarity">
    <text evidence="1 7">Belongs to the thioredoxin family.</text>
</comment>
<keyword evidence="3" id="KW-0249">Electron transport</keyword>
<dbReference type="PIRSF" id="PIRSF000077">
    <property type="entry name" value="Thioredoxin"/>
    <property type="match status" value="1"/>
</dbReference>
<dbReference type="RefSeq" id="WP_244728093.1">
    <property type="nucleotide sequence ID" value="NZ_CP095045.1"/>
</dbReference>
<gene>
    <name evidence="9" type="primary">trxA</name>
    <name evidence="9" type="ORF">MUN78_00525</name>
</gene>
<evidence type="ECO:0000313" key="9">
    <source>
        <dbReference type="EMBL" id="UOQ57363.1"/>
    </source>
</evidence>
<keyword evidence="2" id="KW-0813">Transport</keyword>
<dbReference type="InterPro" id="IPR005746">
    <property type="entry name" value="Thioredoxin"/>
</dbReference>
<dbReference type="Proteomes" id="UP000831786">
    <property type="component" value="Chromosome"/>
</dbReference>
<proteinExistence type="inferred from homology"/>
<protein>
    <recommendedName>
        <fullName evidence="6 7">Thioredoxin</fullName>
    </recommendedName>
</protein>
<dbReference type="PANTHER" id="PTHR45663">
    <property type="entry name" value="GEO12009P1"/>
    <property type="match status" value="1"/>
</dbReference>
<dbReference type="PROSITE" id="PS00194">
    <property type="entry name" value="THIOREDOXIN_1"/>
    <property type="match status" value="1"/>
</dbReference>
<evidence type="ECO:0000256" key="7">
    <source>
        <dbReference type="PIRNR" id="PIRNR000077"/>
    </source>
</evidence>
<dbReference type="CDD" id="cd02947">
    <property type="entry name" value="TRX_family"/>
    <property type="match status" value="1"/>
</dbReference>
<dbReference type="InterPro" id="IPR036249">
    <property type="entry name" value="Thioredoxin-like_sf"/>
</dbReference>
<reference evidence="9 10" key="1">
    <citation type="submission" date="2022-04" db="EMBL/GenBank/DDBJ databases">
        <title>Leucobacter sp. isolated from rhizosphere of garlic.</title>
        <authorList>
            <person name="Won M."/>
            <person name="Lee C.-M."/>
            <person name="Woen H.-Y."/>
            <person name="Kwon S.-W."/>
        </authorList>
    </citation>
    <scope>NUCLEOTIDE SEQUENCE [LARGE SCALE GENOMIC DNA]</scope>
    <source>
        <strain evidence="9 10">H21R-40</strain>
    </source>
</reference>
<keyword evidence="4" id="KW-1015">Disulfide bond</keyword>
<dbReference type="Pfam" id="PF00085">
    <property type="entry name" value="Thioredoxin"/>
    <property type="match status" value="1"/>
</dbReference>
<dbReference type="InterPro" id="IPR017937">
    <property type="entry name" value="Thioredoxin_CS"/>
</dbReference>
<evidence type="ECO:0000259" key="8">
    <source>
        <dbReference type="PROSITE" id="PS51352"/>
    </source>
</evidence>
<evidence type="ECO:0000256" key="2">
    <source>
        <dbReference type="ARBA" id="ARBA00022448"/>
    </source>
</evidence>
<evidence type="ECO:0000256" key="5">
    <source>
        <dbReference type="ARBA" id="ARBA00023284"/>
    </source>
</evidence>
<evidence type="ECO:0000256" key="4">
    <source>
        <dbReference type="ARBA" id="ARBA00023157"/>
    </source>
</evidence>
<keyword evidence="10" id="KW-1185">Reference proteome</keyword>
<feature type="domain" description="Thioredoxin" evidence="8">
    <location>
        <begin position="1"/>
        <end position="108"/>
    </location>
</feature>
<dbReference type="NCBIfam" id="TIGR01068">
    <property type="entry name" value="thioredoxin"/>
    <property type="match status" value="1"/>
</dbReference>
<dbReference type="Gene3D" id="3.40.30.10">
    <property type="entry name" value="Glutaredoxin"/>
    <property type="match status" value="1"/>
</dbReference>
<evidence type="ECO:0000256" key="6">
    <source>
        <dbReference type="NCBIfam" id="TIGR01068"/>
    </source>
</evidence>
<dbReference type="SUPFAM" id="SSF52833">
    <property type="entry name" value="Thioredoxin-like"/>
    <property type="match status" value="1"/>
</dbReference>
<keyword evidence="5" id="KW-0676">Redox-active center</keyword>
<dbReference type="PRINTS" id="PR00421">
    <property type="entry name" value="THIOREDOXIN"/>
</dbReference>
<accession>A0ABY4FM59</accession>